<keyword evidence="4" id="KW-0418">Kinase</keyword>
<organism evidence="9 10">
    <name type="scientific">Cohnella kolymensis</name>
    <dbReference type="NCBI Taxonomy" id="1590652"/>
    <lineage>
        <taxon>Bacteria</taxon>
        <taxon>Bacillati</taxon>
        <taxon>Bacillota</taxon>
        <taxon>Bacilli</taxon>
        <taxon>Bacillales</taxon>
        <taxon>Paenibacillaceae</taxon>
        <taxon>Cohnella</taxon>
    </lineage>
</organism>
<keyword evidence="10" id="KW-1185">Reference proteome</keyword>
<feature type="domain" description="Four-carbon acid sugar kinase nucleotide binding" evidence="8">
    <location>
        <begin position="275"/>
        <end position="445"/>
    </location>
</feature>
<dbReference type="Proteomes" id="UP000054526">
    <property type="component" value="Unassembled WGS sequence"/>
</dbReference>
<gene>
    <name evidence="9" type="ORF">SD71_03005</name>
</gene>
<evidence type="ECO:0000259" key="7">
    <source>
        <dbReference type="Pfam" id="PF07005"/>
    </source>
</evidence>
<dbReference type="InterPro" id="IPR031475">
    <property type="entry name" value="NBD_C"/>
</dbReference>
<protein>
    <submittedName>
        <fullName evidence="9">Hrp-dependent type III effector protein</fullName>
    </submittedName>
</protein>
<dbReference type="Gene3D" id="3.40.50.10840">
    <property type="entry name" value="Putative sugar-binding, N-terminal domain"/>
    <property type="match status" value="1"/>
</dbReference>
<feature type="domain" description="Four-carbon acid sugar kinase N-terminal" evidence="7">
    <location>
        <begin position="8"/>
        <end position="248"/>
    </location>
</feature>
<evidence type="ECO:0000259" key="8">
    <source>
        <dbReference type="Pfam" id="PF17042"/>
    </source>
</evidence>
<evidence type="ECO:0000256" key="3">
    <source>
        <dbReference type="ARBA" id="ARBA00022741"/>
    </source>
</evidence>
<evidence type="ECO:0000256" key="2">
    <source>
        <dbReference type="ARBA" id="ARBA00022679"/>
    </source>
</evidence>
<keyword evidence="2" id="KW-0808">Transferase</keyword>
<reference evidence="9 10" key="1">
    <citation type="submission" date="2014-12" db="EMBL/GenBank/DDBJ databases">
        <title>Draft genome sequence of Cohnella kolymensis strain B-2846.</title>
        <authorList>
            <person name="Karlyshev A.V."/>
            <person name="Kudryashova E.B."/>
        </authorList>
    </citation>
    <scope>NUCLEOTIDE SEQUENCE [LARGE SCALE GENOMIC DNA]</scope>
    <source>
        <strain evidence="9 10">VKM B-2846</strain>
    </source>
</reference>
<dbReference type="Pfam" id="PF07005">
    <property type="entry name" value="SBD_N"/>
    <property type="match status" value="1"/>
</dbReference>
<keyword evidence="3" id="KW-0547">Nucleotide-binding</keyword>
<sequence length="454" mass="49474">MEDNQLLLAFYGDDFTGSTDAMEALTLSGYRTVLFLEAPTPDMLQRFDGIRCVGVAGTSRAKAPAELRKELAPVMERLSSIGAPIVHYKVCSTFDSSPEFGSIGEAIRVSRPFFKGQETVPLLVGAPALGRYTVFGQHFARMDGQVYRLDRHPVMSRHPVTPMAEADLRLHLNKQLGEEVALMSIIELEGKPESVADRFRQKLNDKPSVLLFDVLDQDRLAVSGQLIWETAAECPQFVVGSSGVEYALTAFWEKAETSPVQIARTTGIEPANRILAVSGSASPVSQRQIETAIAQGFHGIRIPVESLVNADCLPEQMLEQAIRLLNEGESVVLYTALGPDDEAIAATRSAFAAKGFDGSRSGEFIGRQLGRWTKYIMREADLRRVVIAGGDTSGFVTSEMGIYGLEMLLPISPGAPLCKVYSDERSMDGIELALKGGQFGSPDYFARVRDAASE</sequence>
<evidence type="ECO:0000313" key="9">
    <source>
        <dbReference type="EMBL" id="KIL37591.1"/>
    </source>
</evidence>
<comment type="similarity">
    <text evidence="1">Belongs to the four-carbon acid sugar kinase family.</text>
</comment>
<dbReference type="Gene3D" id="3.40.980.20">
    <property type="entry name" value="Four-carbon acid sugar kinase, nucleotide binding domain"/>
    <property type="match status" value="1"/>
</dbReference>
<dbReference type="InterPro" id="IPR010737">
    <property type="entry name" value="4-carb_acid_sugar_kinase_N"/>
</dbReference>
<dbReference type="RefSeq" id="WP_041059237.1">
    <property type="nucleotide sequence ID" value="NZ_JXAL01000001.1"/>
</dbReference>
<accession>A0ABR5A966</accession>
<keyword evidence="6" id="KW-0119">Carbohydrate metabolism</keyword>
<evidence type="ECO:0000256" key="6">
    <source>
        <dbReference type="ARBA" id="ARBA00023277"/>
    </source>
</evidence>
<dbReference type="InterPro" id="IPR037051">
    <property type="entry name" value="4-carb_acid_sugar_kinase_N_sf"/>
</dbReference>
<name>A0ABR5A966_9BACL</name>
<evidence type="ECO:0000256" key="5">
    <source>
        <dbReference type="ARBA" id="ARBA00022840"/>
    </source>
</evidence>
<proteinExistence type="inferred from homology"/>
<dbReference type="SUPFAM" id="SSF142764">
    <property type="entry name" value="YgbK-like"/>
    <property type="match status" value="1"/>
</dbReference>
<keyword evidence="5" id="KW-0067">ATP-binding</keyword>
<dbReference type="EMBL" id="JXAL01000001">
    <property type="protein sequence ID" value="KIL37591.1"/>
    <property type="molecule type" value="Genomic_DNA"/>
</dbReference>
<comment type="caution">
    <text evidence="9">The sequence shown here is derived from an EMBL/GenBank/DDBJ whole genome shotgun (WGS) entry which is preliminary data.</text>
</comment>
<dbReference type="Pfam" id="PF17042">
    <property type="entry name" value="NBD_C"/>
    <property type="match status" value="1"/>
</dbReference>
<evidence type="ECO:0000256" key="1">
    <source>
        <dbReference type="ARBA" id="ARBA00005715"/>
    </source>
</evidence>
<evidence type="ECO:0000256" key="4">
    <source>
        <dbReference type="ARBA" id="ARBA00022777"/>
    </source>
</evidence>
<evidence type="ECO:0000313" key="10">
    <source>
        <dbReference type="Proteomes" id="UP000054526"/>
    </source>
</evidence>
<dbReference type="InterPro" id="IPR042213">
    <property type="entry name" value="NBD_C_sf"/>
</dbReference>